<dbReference type="GO" id="GO:0007165">
    <property type="term" value="P:signal transduction"/>
    <property type="evidence" value="ECO:0007669"/>
    <property type="project" value="InterPro"/>
</dbReference>
<evidence type="ECO:0000256" key="2">
    <source>
        <dbReference type="ARBA" id="ARBA00004236"/>
    </source>
</evidence>
<gene>
    <name evidence="15" type="ORF">CHS0354_018245</name>
</gene>
<dbReference type="EMBL" id="JAEAOA010001131">
    <property type="protein sequence ID" value="KAK3593117.1"/>
    <property type="molecule type" value="Genomic_DNA"/>
</dbReference>
<dbReference type="Gene3D" id="3.80.10.10">
    <property type="entry name" value="Ribonuclease Inhibitor"/>
    <property type="match status" value="6"/>
</dbReference>
<keyword evidence="12" id="KW-0325">Glycoprotein</keyword>
<dbReference type="Pfam" id="PF13855">
    <property type="entry name" value="LRR_8"/>
    <property type="match status" value="5"/>
</dbReference>
<name>A0AAE0VXR6_9BIVA</name>
<dbReference type="InterPro" id="IPR035897">
    <property type="entry name" value="Toll_tir_struct_dom_sf"/>
</dbReference>
<keyword evidence="6 13" id="KW-0812">Transmembrane</keyword>
<dbReference type="SMART" id="SM00255">
    <property type="entry name" value="TIR"/>
    <property type="match status" value="1"/>
</dbReference>
<dbReference type="Gene3D" id="3.40.50.10140">
    <property type="entry name" value="Toll/interleukin-1 receptor homology (TIR) domain"/>
    <property type="match status" value="1"/>
</dbReference>
<dbReference type="InterPro" id="IPR003591">
    <property type="entry name" value="Leu-rich_rpt_typical-subtyp"/>
</dbReference>
<keyword evidence="9 13" id="KW-1133">Transmembrane helix</keyword>
<evidence type="ECO:0000256" key="8">
    <source>
        <dbReference type="ARBA" id="ARBA00022737"/>
    </source>
</evidence>
<organism evidence="15 16">
    <name type="scientific">Potamilus streckersoni</name>
    <dbReference type="NCBI Taxonomy" id="2493646"/>
    <lineage>
        <taxon>Eukaryota</taxon>
        <taxon>Metazoa</taxon>
        <taxon>Spiralia</taxon>
        <taxon>Lophotrochozoa</taxon>
        <taxon>Mollusca</taxon>
        <taxon>Bivalvia</taxon>
        <taxon>Autobranchia</taxon>
        <taxon>Heteroconchia</taxon>
        <taxon>Palaeoheterodonta</taxon>
        <taxon>Unionida</taxon>
        <taxon>Unionoidea</taxon>
        <taxon>Unionidae</taxon>
        <taxon>Ambleminae</taxon>
        <taxon>Lampsilini</taxon>
        <taxon>Potamilus</taxon>
    </lineage>
</organism>
<keyword evidence="5" id="KW-0433">Leucine-rich repeat</keyword>
<sequence length="1158" mass="132568">MLSERTGTENAAKFIQNTPSQTFQVPSITIFSVLETQTTEGTASYAQEALLKAGSKPEPPSLFPVQSTIRPSPSIIKRSTMTILNENDLENYVCPKECDCDLLENPSRQVYIRCNVQYINDVTYFDVFNSTTLPSILTLYCDPLTSMNSKLYPFMFRGLQSCISLTFSNCQFDYVPEKTFYGMMALKELIIYNAKHITFHTAVFEKLSSLEELSIIQSGMSSAPSLCHLHHLRLVNFTDNNIGTLDESGLLCNDSFRNLHVIELCKNSLRKIIINISEISDNLLRFSVSDNKIEQIADYSLRGLYLLISLDIENNLITSLSRYVFQDLNGLEKLSLADNRLSNFYSGTLSHLRNLTYLQLSNLSLNISIFNEIRNHQNLKELVLKNNFIENIQMSSLSLFSQLKYFDISHNYIRNLTDSVFTYQENLEELNISGNFIERLGKKAFTGLSKLYILALHHNKIHIVERECLQPLLALRVLYISYNAIEYLPSFQGLINLQVLDLSHNNIKYLDNSTFLGASEIAVIFLNNNRIRTIRARAFRNLQRLRKLLIENNEIYLVEYDAFGDTRIIEMSLRNNNISDINVFRYNNFARLSKLDLSYNNIRLSISYDLFSTFEDIETLMISNNKIEGVSSRAFESLHNLQFLDLSYNEIRYLNENALKTSSRFTLLKLGGNPFTCDCNMQWIKKWFLGPNKYCVRISDLYDIRCTLFDGKAILYRLAIDDFVCQYKRDCSILNCSCCNVDACACLHICPDICTCFHNSDRSVNSVRCEGRGIDKVPKEMPLAATHVYLDGNNITLLSIHSFPEMIHLEYLSMNDSNIHTIQDYTFSTLSSLKTLHLNENSISTISSKTFFGLNKLQYLSLSKNRITFIEVGSFSHLPITYKLDLCKNYLRKVDEYVFYELSFASSLSLSGNPWTCDCEFLVHFGNFLYSNVKTVKDFSALTCTANTTSLQNTTIVLAITSLSGLCPVITVSQSKELAHNVVSALATLLGAFVIIAIIASVIFLNRDFLKVWIYIKCGWRICNQEKEQDVCKPYDAFVSYSSKDNDYVVHELIPVLEKYFNYRICVHYRNFSVGAAIAENIVSSVESSKRVIVVLSKNFIESDWCHYEFQIAYQRLLSEKKNRIIMILLGDIDKSKLVPELKHYIQANTDISHHLVG</sequence>
<keyword evidence="8" id="KW-0677">Repeat</keyword>
<dbReference type="InterPro" id="IPR001611">
    <property type="entry name" value="Leu-rich_rpt"/>
</dbReference>
<evidence type="ECO:0000256" key="13">
    <source>
        <dbReference type="SAM" id="Phobius"/>
    </source>
</evidence>
<proteinExistence type="inferred from homology"/>
<keyword evidence="16" id="KW-1185">Reference proteome</keyword>
<feature type="transmembrane region" description="Helical" evidence="13">
    <location>
        <begin position="982"/>
        <end position="1005"/>
    </location>
</feature>
<dbReference type="PRINTS" id="PR01537">
    <property type="entry name" value="INTRLKN1R1F"/>
</dbReference>
<dbReference type="PROSITE" id="PS51450">
    <property type="entry name" value="LRR"/>
    <property type="match status" value="5"/>
</dbReference>
<feature type="domain" description="TIR" evidence="14">
    <location>
        <begin position="1033"/>
        <end position="1158"/>
    </location>
</feature>
<evidence type="ECO:0000256" key="9">
    <source>
        <dbReference type="ARBA" id="ARBA00022989"/>
    </source>
</evidence>
<dbReference type="Proteomes" id="UP001195483">
    <property type="component" value="Unassembled WGS sequence"/>
</dbReference>
<evidence type="ECO:0000256" key="11">
    <source>
        <dbReference type="ARBA" id="ARBA00023170"/>
    </source>
</evidence>
<keyword evidence="11" id="KW-0675">Receptor</keyword>
<dbReference type="GO" id="GO:0005886">
    <property type="term" value="C:plasma membrane"/>
    <property type="evidence" value="ECO:0007669"/>
    <property type="project" value="UniProtKB-SubCell"/>
</dbReference>
<dbReference type="SUPFAM" id="SSF52058">
    <property type="entry name" value="L domain-like"/>
    <property type="match status" value="2"/>
</dbReference>
<dbReference type="SMART" id="SM00369">
    <property type="entry name" value="LRR_TYP"/>
    <property type="match status" value="18"/>
</dbReference>
<dbReference type="Pfam" id="PF01582">
    <property type="entry name" value="TIR"/>
    <property type="match status" value="1"/>
</dbReference>
<protein>
    <recommendedName>
        <fullName evidence="14">TIR domain-containing protein</fullName>
    </recommendedName>
</protein>
<evidence type="ECO:0000256" key="7">
    <source>
        <dbReference type="ARBA" id="ARBA00022729"/>
    </source>
</evidence>
<comment type="subcellular location">
    <subcellularLocation>
        <location evidence="2">Cell membrane</location>
    </subcellularLocation>
    <subcellularLocation>
        <location evidence="1">Membrane</location>
        <topology evidence="1">Single-pass membrane protein</topology>
    </subcellularLocation>
</comment>
<evidence type="ECO:0000256" key="4">
    <source>
        <dbReference type="ARBA" id="ARBA00022475"/>
    </source>
</evidence>
<evidence type="ECO:0000256" key="1">
    <source>
        <dbReference type="ARBA" id="ARBA00004167"/>
    </source>
</evidence>
<dbReference type="PANTHER" id="PTHR24365:SF541">
    <property type="entry name" value="PROTEIN TOLL-RELATED"/>
    <property type="match status" value="1"/>
</dbReference>
<reference evidence="15" key="1">
    <citation type="journal article" date="2021" name="Genome Biol. Evol.">
        <title>A High-Quality Reference Genome for a Parasitic Bivalve with Doubly Uniparental Inheritance (Bivalvia: Unionida).</title>
        <authorList>
            <person name="Smith C.H."/>
        </authorList>
    </citation>
    <scope>NUCLEOTIDE SEQUENCE</scope>
    <source>
        <strain evidence="15">CHS0354</strain>
    </source>
</reference>
<dbReference type="GO" id="GO:0038023">
    <property type="term" value="F:signaling receptor activity"/>
    <property type="evidence" value="ECO:0007669"/>
    <property type="project" value="TreeGrafter"/>
</dbReference>
<keyword evidence="7" id="KW-0732">Signal</keyword>
<keyword evidence="10 13" id="KW-0472">Membrane</keyword>
<evidence type="ECO:0000256" key="10">
    <source>
        <dbReference type="ARBA" id="ARBA00023136"/>
    </source>
</evidence>
<evidence type="ECO:0000259" key="14">
    <source>
        <dbReference type="PROSITE" id="PS50104"/>
    </source>
</evidence>
<dbReference type="SUPFAM" id="SSF52047">
    <property type="entry name" value="RNI-like"/>
    <property type="match status" value="1"/>
</dbReference>
<dbReference type="FunFam" id="3.80.10.10:FF:001438">
    <property type="entry name" value="Uncharacterized protein"/>
    <property type="match status" value="1"/>
</dbReference>
<accession>A0AAE0VXR6</accession>
<dbReference type="SMART" id="SM00365">
    <property type="entry name" value="LRR_SD22"/>
    <property type="match status" value="11"/>
</dbReference>
<dbReference type="AlphaFoldDB" id="A0AAE0VXR6"/>
<dbReference type="PANTHER" id="PTHR24365">
    <property type="entry name" value="TOLL-LIKE RECEPTOR"/>
    <property type="match status" value="1"/>
</dbReference>
<reference evidence="15" key="2">
    <citation type="journal article" date="2021" name="Genome Biol. Evol.">
        <title>Developing a high-quality reference genome for a parasitic bivalve with doubly uniparental inheritance (Bivalvia: Unionida).</title>
        <authorList>
            <person name="Smith C.H."/>
        </authorList>
    </citation>
    <scope>NUCLEOTIDE SEQUENCE</scope>
    <source>
        <strain evidence="15">CHS0354</strain>
        <tissue evidence="15">Mantle</tissue>
    </source>
</reference>
<dbReference type="PROSITE" id="PS50104">
    <property type="entry name" value="TIR"/>
    <property type="match status" value="1"/>
</dbReference>
<reference evidence="15" key="3">
    <citation type="submission" date="2023-05" db="EMBL/GenBank/DDBJ databases">
        <authorList>
            <person name="Smith C.H."/>
        </authorList>
    </citation>
    <scope>NUCLEOTIDE SEQUENCE</scope>
    <source>
        <strain evidence="15">CHS0354</strain>
        <tissue evidence="15">Mantle</tissue>
    </source>
</reference>
<evidence type="ECO:0000256" key="3">
    <source>
        <dbReference type="ARBA" id="ARBA00009634"/>
    </source>
</evidence>
<dbReference type="InterPro" id="IPR000157">
    <property type="entry name" value="TIR_dom"/>
</dbReference>
<evidence type="ECO:0000256" key="5">
    <source>
        <dbReference type="ARBA" id="ARBA00022614"/>
    </source>
</evidence>
<keyword evidence="4" id="KW-1003">Cell membrane</keyword>
<evidence type="ECO:0000313" key="16">
    <source>
        <dbReference type="Proteomes" id="UP001195483"/>
    </source>
</evidence>
<comment type="caution">
    <text evidence="15">The sequence shown here is derived from an EMBL/GenBank/DDBJ whole genome shotgun (WGS) entry which is preliminary data.</text>
</comment>
<dbReference type="InterPro" id="IPR032675">
    <property type="entry name" value="LRR_dom_sf"/>
</dbReference>
<comment type="similarity">
    <text evidence="3">Belongs to the Toll-like receptor family.</text>
</comment>
<dbReference type="SUPFAM" id="SSF52200">
    <property type="entry name" value="Toll/Interleukin receptor TIR domain"/>
    <property type="match status" value="1"/>
</dbReference>
<evidence type="ECO:0000256" key="6">
    <source>
        <dbReference type="ARBA" id="ARBA00022692"/>
    </source>
</evidence>
<evidence type="ECO:0000256" key="12">
    <source>
        <dbReference type="ARBA" id="ARBA00023180"/>
    </source>
</evidence>
<evidence type="ECO:0000313" key="15">
    <source>
        <dbReference type="EMBL" id="KAK3593117.1"/>
    </source>
</evidence>